<evidence type="ECO:0000313" key="1">
    <source>
        <dbReference type="EMBL" id="PWJ59442.1"/>
    </source>
</evidence>
<dbReference type="Proteomes" id="UP000245880">
    <property type="component" value="Unassembled WGS sequence"/>
</dbReference>
<reference evidence="1 2" key="1">
    <citation type="submission" date="2018-03" db="EMBL/GenBank/DDBJ databases">
        <title>Genomic Encyclopedia of Archaeal and Bacterial Type Strains, Phase II (KMG-II): from individual species to whole genera.</title>
        <authorList>
            <person name="Goeker M."/>
        </authorList>
    </citation>
    <scope>NUCLEOTIDE SEQUENCE [LARGE SCALE GENOMIC DNA]</scope>
    <source>
        <strain evidence="1 2">DSM 100346</strain>
    </source>
</reference>
<evidence type="ECO:0000313" key="2">
    <source>
        <dbReference type="Proteomes" id="UP000245880"/>
    </source>
</evidence>
<proteinExistence type="predicted"/>
<dbReference type="OrthoDB" id="929345at2"/>
<sequence>MQGITKVDVVMNVYGKPYQTAVSILSLLKHSGQWIDKIYFIEEKKQPHGANFDFIKEMLGDRLVYFKPKFWWYVRNQMEWRQLFRLPMFRHSIRYQYGWEKSDKDYILIMHNDVYVKGDIVGQYLEEIGGHIGIGKVGQCWNCSGLKAGVCSGEKYLSYRPTIAERDELFRNTPPMEERILVHQAFCKPEGPAWPLPECRLNEFMTLINLKMAKPLVWPKGPSTPFGLYNFELSVEWFRDMLSRGYYPKHLDFDPWVTHGWASELGSGHGALLKEELYWREEEVAQNVLKEEFGMEPAGL</sequence>
<name>A0A316APD7_9BACT</name>
<dbReference type="EMBL" id="QGDT01000002">
    <property type="protein sequence ID" value="PWJ59442.1"/>
    <property type="molecule type" value="Genomic_DNA"/>
</dbReference>
<dbReference type="RefSeq" id="WP_109673319.1">
    <property type="nucleotide sequence ID" value="NZ_QGDT01000002.1"/>
</dbReference>
<organism evidence="1 2">
    <name type="scientific">Dyadobacter jejuensis</name>
    <dbReference type="NCBI Taxonomy" id="1082580"/>
    <lineage>
        <taxon>Bacteria</taxon>
        <taxon>Pseudomonadati</taxon>
        <taxon>Bacteroidota</taxon>
        <taxon>Cytophagia</taxon>
        <taxon>Cytophagales</taxon>
        <taxon>Spirosomataceae</taxon>
        <taxon>Dyadobacter</taxon>
    </lineage>
</organism>
<keyword evidence="2" id="KW-1185">Reference proteome</keyword>
<protein>
    <recommendedName>
        <fullName evidence="3">Glycosyl transferase family 2</fullName>
    </recommendedName>
</protein>
<comment type="caution">
    <text evidence="1">The sequence shown here is derived from an EMBL/GenBank/DDBJ whole genome shotgun (WGS) entry which is preliminary data.</text>
</comment>
<dbReference type="AlphaFoldDB" id="A0A316APD7"/>
<accession>A0A316APD7</accession>
<gene>
    <name evidence="1" type="ORF">CLV98_102275</name>
</gene>
<evidence type="ECO:0008006" key="3">
    <source>
        <dbReference type="Google" id="ProtNLM"/>
    </source>
</evidence>